<evidence type="ECO:0000259" key="4">
    <source>
        <dbReference type="Pfam" id="PF24607"/>
    </source>
</evidence>
<comment type="caution">
    <text evidence="5">The sequence shown here is derived from an EMBL/GenBank/DDBJ whole genome shotgun (WGS) entry which is preliminary data.</text>
</comment>
<reference evidence="5" key="2">
    <citation type="submission" date="2020-09" db="EMBL/GenBank/DDBJ databases">
        <authorList>
            <person name="Sun Q."/>
            <person name="Zhou Y."/>
        </authorList>
    </citation>
    <scope>NUCLEOTIDE SEQUENCE</scope>
    <source>
        <strain evidence="5">CGMCC 1.12827</strain>
    </source>
</reference>
<feature type="compositionally biased region" description="Basic residues" evidence="1">
    <location>
        <begin position="1402"/>
        <end position="1417"/>
    </location>
</feature>
<dbReference type="EMBL" id="BMGC01000008">
    <property type="protein sequence ID" value="GGB28043.1"/>
    <property type="molecule type" value="Genomic_DNA"/>
</dbReference>
<feature type="transmembrane region" description="Helical" evidence="2">
    <location>
        <begin position="358"/>
        <end position="376"/>
    </location>
</feature>
<keyword evidence="2" id="KW-0472">Membrane</keyword>
<proteinExistence type="predicted"/>
<dbReference type="InterPro" id="IPR008979">
    <property type="entry name" value="Galactose-bd-like_sf"/>
</dbReference>
<feature type="transmembrane region" description="Helical" evidence="2">
    <location>
        <begin position="396"/>
        <end position="416"/>
    </location>
</feature>
<dbReference type="InterPro" id="IPR056997">
    <property type="entry name" value="CBM_AftD"/>
</dbReference>
<feature type="compositionally biased region" description="Polar residues" evidence="1">
    <location>
        <begin position="717"/>
        <end position="737"/>
    </location>
</feature>
<reference evidence="5" key="1">
    <citation type="journal article" date="2014" name="Int. J. Syst. Evol. Microbiol.">
        <title>Complete genome sequence of Corynebacterium casei LMG S-19264T (=DSM 44701T), isolated from a smear-ripened cheese.</title>
        <authorList>
            <consortium name="US DOE Joint Genome Institute (JGI-PGF)"/>
            <person name="Walter F."/>
            <person name="Albersmeier A."/>
            <person name="Kalinowski J."/>
            <person name="Ruckert C."/>
        </authorList>
    </citation>
    <scope>NUCLEOTIDE SEQUENCE</scope>
    <source>
        <strain evidence="5">CGMCC 1.12827</strain>
    </source>
</reference>
<keyword evidence="6" id="KW-1185">Reference proteome</keyword>
<feature type="transmembrane region" description="Helical" evidence="2">
    <location>
        <begin position="206"/>
        <end position="227"/>
    </location>
</feature>
<evidence type="ECO:0000313" key="5">
    <source>
        <dbReference type="EMBL" id="GGB28043.1"/>
    </source>
</evidence>
<evidence type="ECO:0000256" key="2">
    <source>
        <dbReference type="SAM" id="Phobius"/>
    </source>
</evidence>
<feature type="transmembrane region" description="Helical" evidence="2">
    <location>
        <begin position="110"/>
        <end position="129"/>
    </location>
</feature>
<accession>A0A916T2E3</accession>
<keyword evidence="2" id="KW-1133">Transmembrane helix</keyword>
<feature type="transmembrane region" description="Helical" evidence="2">
    <location>
        <begin position="1335"/>
        <end position="1354"/>
    </location>
</feature>
<evidence type="ECO:0008006" key="7">
    <source>
        <dbReference type="Google" id="ProtNLM"/>
    </source>
</evidence>
<dbReference type="Proteomes" id="UP000621454">
    <property type="component" value="Unassembled WGS sequence"/>
</dbReference>
<feature type="transmembrane region" description="Helical" evidence="2">
    <location>
        <begin position="81"/>
        <end position="98"/>
    </location>
</feature>
<dbReference type="SUPFAM" id="SSF49785">
    <property type="entry name" value="Galactose-binding domain-like"/>
    <property type="match status" value="2"/>
</dbReference>
<protein>
    <recommendedName>
        <fullName evidence="7">Arabinofuranan 3-O-arabinosyltransferase</fullName>
    </recommendedName>
</protein>
<feature type="region of interest" description="Disordered" evidence="1">
    <location>
        <begin position="600"/>
        <end position="636"/>
    </location>
</feature>
<sequence length="1425" mass="149558">MVGFVALVVSLLQSPGRIAADTKLDLTADPIGFLGRASHLWSSQAPLGQVQNQAYGYFFPHGAFFALGEVIAMPAWITQRIWWALLVTIGFVGIVRLCEALHIGSPGSRLIAGLAFVISPRVLTTLGSISSETLPMMLAPWVLTPVVIALDHSRPRHGLRWLAFASGCAVALMGAVNAVATVVAVLPAIIWWLAHLPIRRGPGTRRWLVFSGWWALAGALACIWWIVPLAILSRVSPPFLDFIESSRATTEWVSLPEVLRGTSSWTPFVSPERIAGSALVTMPAAVLATGVVAAAGLAGLAMRRMPWRAPLVVILFVGTVAICVGFAGELSSPISETVRTFLDGSGASLRNVHKFEPLIRIPVVLGIAHLIARAPLPPRVRIRTAAAAFAHPERSAPVAATIGLLVAVVAASSLVWTANLAPAGTYTSIPDYWKQTARWLDHHRGNPTTPARALVVPGSPFADQLWGLTRDEPLQALASTPWAVRDAIPLVPPGAIRALDSVQRDIAAGRPSDGLANTLAQQGIRYVVLRADLDPQRSRSARPILARHAIADSPGLVPVATFGPEVGPTAIRGVIGDDGLRPPMRAVTVYEVRTTDTFDGTGPALADLDAMPRVDGGPEALAGLEKTSAPQPFGPALLSADARRAGVAPASATGSRILTDTPADRETDFGRVDDHSSAIRSPDDRRRTLNAAPDYPVDGQPLTQGRWTLDGRAGEVSVQTSGSASDATQPGQTSPANSAAAAFDGDPDTSWVSSGLDSAVGQWMRVDFTTPQSNLVLTLTPAQALGPDVTSVLVSTEAGTTVAQGLTPGVATSVAAPSAPTRWISVRAIGTADGTAGNQFALSQLSLRNSRTGADLDIAHQVVLPETTAGQQVSSWYLGQELGPRSACVPDQRAVRCSAALSLSPEQPGTFGRVVSVPQTTTVTPTVLLDPMPGSALDALTYDASALRAVGPASVLDPRANAQAAVDGDDRTTWIAPAPDGQNTHDEPTIEISLPAARRIDGLRLTPPVGGYPAAPTEVAVDLGSGRQVRSVGRDGVITLDPATTDHLRVTVLKTAELLDVNSLGFAAQAPAGIAEVTPLDHGSPVAPASNTDRTVTLACGLGPTLHVGHERVNLSVQTTAARLRSGQPVRASVCPDQPPLTLPAGEADLTLDPTAAFTVDSLSLDTPGPAAGTPRTDTPARLQPVAPTQWSSDTRSVDVTAASRDRVLIVPESTNTGWHARLDRSTLRPITVNGWQQGWIVPAGASGTVTLTYPLDTPYRWSILLGLIACALLLVVTAFGPRGRRCESEPAQLIHAPIVGGVGVLAASWLLCGWVGLVVAVIVAAVVWRTRSTAAAVVLTGAEMTLSALLLAHAPWHSSHGYAGFSWWTQLPALVALLTLGWRAVIATDARSPDWPGSFSRRSRSARSRSRARSARRNGSSTIE</sequence>
<keyword evidence="2" id="KW-0812">Transmembrane</keyword>
<feature type="transmembrane region" description="Helical" evidence="2">
    <location>
        <begin position="1303"/>
        <end position="1329"/>
    </location>
</feature>
<gene>
    <name evidence="5" type="ORF">GCM10011489_15280</name>
</gene>
<dbReference type="InterPro" id="IPR021798">
    <property type="entry name" value="AftD_N"/>
</dbReference>
<name>A0A916T2E3_9ACTN</name>
<dbReference type="GO" id="GO:0016740">
    <property type="term" value="F:transferase activity"/>
    <property type="evidence" value="ECO:0007669"/>
    <property type="project" value="InterPro"/>
</dbReference>
<organism evidence="5 6">
    <name type="scientific">Gordonia jinhuaensis</name>
    <dbReference type="NCBI Taxonomy" id="1517702"/>
    <lineage>
        <taxon>Bacteria</taxon>
        <taxon>Bacillati</taxon>
        <taxon>Actinomycetota</taxon>
        <taxon>Actinomycetes</taxon>
        <taxon>Mycobacteriales</taxon>
        <taxon>Gordoniaceae</taxon>
        <taxon>Gordonia</taxon>
    </lineage>
</organism>
<feature type="domain" description="Arabinofuranosyltransferase D third carbohydrate binding module" evidence="4">
    <location>
        <begin position="946"/>
        <end position="1088"/>
    </location>
</feature>
<evidence type="ECO:0000313" key="6">
    <source>
        <dbReference type="Proteomes" id="UP000621454"/>
    </source>
</evidence>
<feature type="transmembrane region" description="Helical" evidence="2">
    <location>
        <begin position="1366"/>
        <end position="1387"/>
    </location>
</feature>
<feature type="domain" description="Alpha-(1-&gt;3)-arabinofuranosyltransferase N-terminal GT-C" evidence="3">
    <location>
        <begin position="6"/>
        <end position="692"/>
    </location>
</feature>
<feature type="transmembrane region" description="Helical" evidence="2">
    <location>
        <begin position="309"/>
        <end position="328"/>
    </location>
</feature>
<dbReference type="Pfam" id="PF24607">
    <property type="entry name" value="CBM_AftD"/>
    <property type="match status" value="1"/>
</dbReference>
<dbReference type="Pfam" id="PF11847">
    <property type="entry name" value="GT-C_AftD"/>
    <property type="match status" value="1"/>
</dbReference>
<feature type="region of interest" description="Disordered" evidence="1">
    <location>
        <begin position="648"/>
        <end position="746"/>
    </location>
</feature>
<feature type="transmembrane region" description="Helical" evidence="2">
    <location>
        <begin position="161"/>
        <end position="194"/>
    </location>
</feature>
<dbReference type="Gene3D" id="2.60.120.260">
    <property type="entry name" value="Galactose-binding domain-like"/>
    <property type="match status" value="2"/>
</dbReference>
<evidence type="ECO:0000259" key="3">
    <source>
        <dbReference type="Pfam" id="PF11847"/>
    </source>
</evidence>
<feature type="compositionally biased region" description="Basic and acidic residues" evidence="1">
    <location>
        <begin position="662"/>
        <end position="687"/>
    </location>
</feature>
<feature type="region of interest" description="Disordered" evidence="1">
    <location>
        <begin position="1394"/>
        <end position="1425"/>
    </location>
</feature>
<evidence type="ECO:0000256" key="1">
    <source>
        <dbReference type="SAM" id="MobiDB-lite"/>
    </source>
</evidence>
<feature type="transmembrane region" description="Helical" evidence="2">
    <location>
        <begin position="274"/>
        <end position="297"/>
    </location>
</feature>